<organism evidence="1 2">
    <name type="scientific">Pedobacter steynii</name>
    <dbReference type="NCBI Taxonomy" id="430522"/>
    <lineage>
        <taxon>Bacteria</taxon>
        <taxon>Pseudomonadati</taxon>
        <taxon>Bacteroidota</taxon>
        <taxon>Sphingobacteriia</taxon>
        <taxon>Sphingobacteriales</taxon>
        <taxon>Sphingobacteriaceae</taxon>
        <taxon>Pedobacter</taxon>
    </lineage>
</organism>
<gene>
    <name evidence="1" type="ORF">BFS30_08825</name>
</gene>
<accession>A0A1D7QF42</accession>
<dbReference type="KEGG" id="psty:BFS30_08825"/>
<dbReference type="RefSeq" id="WP_069378945.1">
    <property type="nucleotide sequence ID" value="NZ_CP017141.1"/>
</dbReference>
<proteinExistence type="predicted"/>
<dbReference type="Proteomes" id="UP000094313">
    <property type="component" value="Chromosome"/>
</dbReference>
<reference evidence="1 2" key="1">
    <citation type="submission" date="2016-08" db="EMBL/GenBank/DDBJ databases">
        <authorList>
            <person name="Seilhamer J.J."/>
        </authorList>
    </citation>
    <scope>NUCLEOTIDE SEQUENCE [LARGE SCALE GENOMIC DNA]</scope>
    <source>
        <strain evidence="1 2">DX4</strain>
    </source>
</reference>
<name>A0A1D7QF42_9SPHI</name>
<evidence type="ECO:0000313" key="2">
    <source>
        <dbReference type="Proteomes" id="UP000094313"/>
    </source>
</evidence>
<evidence type="ECO:0000313" key="1">
    <source>
        <dbReference type="EMBL" id="AOM77254.1"/>
    </source>
</evidence>
<dbReference type="OrthoDB" id="763804at2"/>
<sequence>MDINLKVSLPQDFTILCDLFQVNPETIIQNFINKVSFPFYYSRPDGNERWATLFFLNDITENYSSIEEEFPLHEPFMDALADVVFNHSGTGPKNVEKAEIAGRKIMKKWHKHILAIRNK</sequence>
<protein>
    <submittedName>
        <fullName evidence="1">Uncharacterized protein</fullName>
    </submittedName>
</protein>
<dbReference type="EMBL" id="CP017141">
    <property type="protein sequence ID" value="AOM77254.1"/>
    <property type="molecule type" value="Genomic_DNA"/>
</dbReference>
<keyword evidence="2" id="KW-1185">Reference proteome</keyword>
<dbReference type="AlphaFoldDB" id="A0A1D7QF42"/>